<comment type="caution">
    <text evidence="1">The sequence shown here is derived from an EMBL/GenBank/DDBJ whole genome shotgun (WGS) entry which is preliminary data.</text>
</comment>
<accession>A0A9D3RTE8</accession>
<reference evidence="1" key="1">
    <citation type="submission" date="2021-01" db="EMBL/GenBank/DDBJ databases">
        <title>A chromosome-scale assembly of European eel, Anguilla anguilla.</title>
        <authorList>
            <person name="Henkel C."/>
            <person name="Jong-Raadsen S.A."/>
            <person name="Dufour S."/>
            <person name="Weltzien F.-A."/>
            <person name="Palstra A.P."/>
            <person name="Pelster B."/>
            <person name="Spaink H.P."/>
            <person name="Van Den Thillart G.E."/>
            <person name="Jansen H."/>
            <person name="Zahm M."/>
            <person name="Klopp C."/>
            <person name="Cedric C."/>
            <person name="Louis A."/>
            <person name="Berthelot C."/>
            <person name="Parey E."/>
            <person name="Roest Crollius H."/>
            <person name="Montfort J."/>
            <person name="Robinson-Rechavi M."/>
            <person name="Bucao C."/>
            <person name="Bouchez O."/>
            <person name="Gislard M."/>
            <person name="Lluch J."/>
            <person name="Milhes M."/>
            <person name="Lampietro C."/>
            <person name="Lopez Roques C."/>
            <person name="Donnadieu C."/>
            <person name="Braasch I."/>
            <person name="Desvignes T."/>
            <person name="Postlethwait J."/>
            <person name="Bobe J."/>
            <person name="Guiguen Y."/>
            <person name="Dirks R."/>
        </authorList>
    </citation>
    <scope>NUCLEOTIDE SEQUENCE</scope>
    <source>
        <strain evidence="1">Tag_6206</strain>
        <tissue evidence="1">Liver</tissue>
    </source>
</reference>
<evidence type="ECO:0000313" key="1">
    <source>
        <dbReference type="EMBL" id="KAG5842398.1"/>
    </source>
</evidence>
<proteinExistence type="predicted"/>
<keyword evidence="2" id="KW-1185">Reference proteome</keyword>
<gene>
    <name evidence="1" type="ORF">ANANG_G00177240</name>
</gene>
<protein>
    <submittedName>
        <fullName evidence="1">Uncharacterized protein</fullName>
    </submittedName>
</protein>
<organism evidence="1 2">
    <name type="scientific">Anguilla anguilla</name>
    <name type="common">European freshwater eel</name>
    <name type="synonym">Muraena anguilla</name>
    <dbReference type="NCBI Taxonomy" id="7936"/>
    <lineage>
        <taxon>Eukaryota</taxon>
        <taxon>Metazoa</taxon>
        <taxon>Chordata</taxon>
        <taxon>Craniata</taxon>
        <taxon>Vertebrata</taxon>
        <taxon>Euteleostomi</taxon>
        <taxon>Actinopterygii</taxon>
        <taxon>Neopterygii</taxon>
        <taxon>Teleostei</taxon>
        <taxon>Anguilliformes</taxon>
        <taxon>Anguillidae</taxon>
        <taxon>Anguilla</taxon>
    </lineage>
</organism>
<dbReference type="Proteomes" id="UP001044222">
    <property type="component" value="Chromosome 9"/>
</dbReference>
<dbReference type="AlphaFoldDB" id="A0A9D3RTE8"/>
<dbReference type="EMBL" id="JAFIRN010000009">
    <property type="protein sequence ID" value="KAG5842398.1"/>
    <property type="molecule type" value="Genomic_DNA"/>
</dbReference>
<evidence type="ECO:0000313" key="2">
    <source>
        <dbReference type="Proteomes" id="UP001044222"/>
    </source>
</evidence>
<sequence>MTGARYLWFTPGKDGIQWSDVRALLQPGLRRPVVGRSIPPQEAGAVSVLAEALCTPRRDSPFRRRARAAAISRMLDRDLWLSGVKSHSPNSTNLGLRESLPFRVGERSPSPNMVLFS</sequence>
<name>A0A9D3RTE8_ANGAN</name>